<sequence>MWPLTCTDMVVSQPPHSLLGQQGMDMMNAMKTTKIRLVAGVVLAAALVCAASPIASTVGVSSAPAGTATVLADGGLGNG</sequence>
<evidence type="ECO:0000313" key="2">
    <source>
        <dbReference type="Proteomes" id="UP001500751"/>
    </source>
</evidence>
<dbReference type="Proteomes" id="UP001500751">
    <property type="component" value="Unassembled WGS sequence"/>
</dbReference>
<organism evidence="1 2">
    <name type="scientific">Catenulispora yoronensis</name>
    <dbReference type="NCBI Taxonomy" id="450799"/>
    <lineage>
        <taxon>Bacteria</taxon>
        <taxon>Bacillati</taxon>
        <taxon>Actinomycetota</taxon>
        <taxon>Actinomycetes</taxon>
        <taxon>Catenulisporales</taxon>
        <taxon>Catenulisporaceae</taxon>
        <taxon>Catenulispora</taxon>
    </lineage>
</organism>
<dbReference type="EMBL" id="BAAAQN010000028">
    <property type="protein sequence ID" value="GAA2039550.1"/>
    <property type="molecule type" value="Genomic_DNA"/>
</dbReference>
<reference evidence="1 2" key="1">
    <citation type="journal article" date="2019" name="Int. J. Syst. Evol. Microbiol.">
        <title>The Global Catalogue of Microorganisms (GCM) 10K type strain sequencing project: providing services to taxonomists for standard genome sequencing and annotation.</title>
        <authorList>
            <consortium name="The Broad Institute Genomics Platform"/>
            <consortium name="The Broad Institute Genome Sequencing Center for Infectious Disease"/>
            <person name="Wu L."/>
            <person name="Ma J."/>
        </authorList>
    </citation>
    <scope>NUCLEOTIDE SEQUENCE [LARGE SCALE GENOMIC DNA]</scope>
    <source>
        <strain evidence="1 2">JCM 16014</strain>
    </source>
</reference>
<name>A0ABN2UKX8_9ACTN</name>
<accession>A0ABN2UKX8</accession>
<comment type="caution">
    <text evidence="1">The sequence shown here is derived from an EMBL/GenBank/DDBJ whole genome shotgun (WGS) entry which is preliminary data.</text>
</comment>
<proteinExistence type="predicted"/>
<gene>
    <name evidence="1" type="ORF">GCM10009839_46930</name>
</gene>
<protein>
    <submittedName>
        <fullName evidence="1">Uncharacterized protein</fullName>
    </submittedName>
</protein>
<evidence type="ECO:0000313" key="1">
    <source>
        <dbReference type="EMBL" id="GAA2039550.1"/>
    </source>
</evidence>
<keyword evidence="2" id="KW-1185">Reference proteome</keyword>